<accession>A0A1G8FNN6</accession>
<dbReference type="OrthoDB" id="9797134at2"/>
<sequence length="216" mass="23742">MNDCSEPLGPWPRELPRAPASAPEPCLAGRSPLRRPHSPVEVSIAAQAEIRGELGQYLGRLWRYALVLSRQSHVADDLVQATCLRALERAAQFSQGSRLDRWLFAILRSIWLNEIRAQRVRAGQGFVDAESELVFDGEHLAQTQVLASQVIRRVGALPEAQRETLFLAYVEGLSYREVAEILGVPMGTVMSRLAAARLKLAQADGTPGVPAGGERR</sequence>
<evidence type="ECO:0000256" key="1">
    <source>
        <dbReference type="ARBA" id="ARBA00010641"/>
    </source>
</evidence>
<feature type="region of interest" description="Disordered" evidence="5">
    <location>
        <begin position="1"/>
        <end position="36"/>
    </location>
</feature>
<dbReference type="InterPro" id="IPR014284">
    <property type="entry name" value="RNA_pol_sigma-70_dom"/>
</dbReference>
<dbReference type="GO" id="GO:0003677">
    <property type="term" value="F:DNA binding"/>
    <property type="evidence" value="ECO:0007669"/>
    <property type="project" value="InterPro"/>
</dbReference>
<dbReference type="InterPro" id="IPR036388">
    <property type="entry name" value="WH-like_DNA-bd_sf"/>
</dbReference>
<dbReference type="Gene3D" id="1.10.10.10">
    <property type="entry name" value="Winged helix-like DNA-binding domain superfamily/Winged helix DNA-binding domain"/>
    <property type="match status" value="1"/>
</dbReference>
<dbReference type="InterPro" id="IPR013325">
    <property type="entry name" value="RNA_pol_sigma_r2"/>
</dbReference>
<keyword evidence="2" id="KW-0805">Transcription regulation</keyword>
<dbReference type="Pfam" id="PF08281">
    <property type="entry name" value="Sigma70_r4_2"/>
    <property type="match status" value="1"/>
</dbReference>
<feature type="domain" description="RNA polymerase sigma-70 region 2" evidence="6">
    <location>
        <begin position="56"/>
        <end position="119"/>
    </location>
</feature>
<dbReference type="SUPFAM" id="SSF88659">
    <property type="entry name" value="Sigma3 and sigma4 domains of RNA polymerase sigma factors"/>
    <property type="match status" value="1"/>
</dbReference>
<dbReference type="Pfam" id="PF04542">
    <property type="entry name" value="Sigma70_r2"/>
    <property type="match status" value="1"/>
</dbReference>
<dbReference type="InterPro" id="IPR013249">
    <property type="entry name" value="RNA_pol_sigma70_r4_t2"/>
</dbReference>
<evidence type="ECO:0000259" key="6">
    <source>
        <dbReference type="Pfam" id="PF04542"/>
    </source>
</evidence>
<evidence type="ECO:0000313" key="9">
    <source>
        <dbReference type="Proteomes" id="UP000199636"/>
    </source>
</evidence>
<evidence type="ECO:0000313" key="8">
    <source>
        <dbReference type="EMBL" id="SDH83758.1"/>
    </source>
</evidence>
<dbReference type="Proteomes" id="UP000199636">
    <property type="component" value="Unassembled WGS sequence"/>
</dbReference>
<dbReference type="GO" id="GO:0006352">
    <property type="term" value="P:DNA-templated transcription initiation"/>
    <property type="evidence" value="ECO:0007669"/>
    <property type="project" value="InterPro"/>
</dbReference>
<dbReference type="Gene3D" id="1.10.1740.10">
    <property type="match status" value="1"/>
</dbReference>
<evidence type="ECO:0000259" key="7">
    <source>
        <dbReference type="Pfam" id="PF08281"/>
    </source>
</evidence>
<dbReference type="EMBL" id="FNDS01000003">
    <property type="protein sequence ID" value="SDH83758.1"/>
    <property type="molecule type" value="Genomic_DNA"/>
</dbReference>
<dbReference type="InterPro" id="IPR007627">
    <property type="entry name" value="RNA_pol_sigma70_r2"/>
</dbReference>
<evidence type="ECO:0000256" key="5">
    <source>
        <dbReference type="SAM" id="MobiDB-lite"/>
    </source>
</evidence>
<keyword evidence="9" id="KW-1185">Reference proteome</keyword>
<proteinExistence type="inferred from homology"/>
<organism evidence="8 9">
    <name type="scientific">Pseudomonas panipatensis</name>
    <dbReference type="NCBI Taxonomy" id="428992"/>
    <lineage>
        <taxon>Bacteria</taxon>
        <taxon>Pseudomonadati</taxon>
        <taxon>Pseudomonadota</taxon>
        <taxon>Gammaproteobacteria</taxon>
        <taxon>Pseudomonadales</taxon>
        <taxon>Pseudomonadaceae</taxon>
        <taxon>Pseudomonas</taxon>
    </lineage>
</organism>
<dbReference type="STRING" id="428992.SAMN05216272_103357"/>
<feature type="domain" description="RNA polymerase sigma factor 70 region 4 type 2" evidence="7">
    <location>
        <begin position="149"/>
        <end position="200"/>
    </location>
</feature>
<dbReference type="CDD" id="cd06171">
    <property type="entry name" value="Sigma70_r4"/>
    <property type="match status" value="1"/>
</dbReference>
<dbReference type="AlphaFoldDB" id="A0A1G8FNN6"/>
<dbReference type="PANTHER" id="PTHR43133:SF25">
    <property type="entry name" value="RNA POLYMERASE SIGMA FACTOR RFAY-RELATED"/>
    <property type="match status" value="1"/>
</dbReference>
<evidence type="ECO:0000256" key="4">
    <source>
        <dbReference type="ARBA" id="ARBA00023163"/>
    </source>
</evidence>
<dbReference type="SUPFAM" id="SSF88946">
    <property type="entry name" value="Sigma2 domain of RNA polymerase sigma factors"/>
    <property type="match status" value="1"/>
</dbReference>
<evidence type="ECO:0000256" key="3">
    <source>
        <dbReference type="ARBA" id="ARBA00023082"/>
    </source>
</evidence>
<gene>
    <name evidence="8" type="ORF">SAMN05216272_103357</name>
</gene>
<reference evidence="9" key="1">
    <citation type="submission" date="2016-10" db="EMBL/GenBank/DDBJ databases">
        <authorList>
            <person name="Varghese N."/>
            <person name="Submissions S."/>
        </authorList>
    </citation>
    <scope>NUCLEOTIDE SEQUENCE [LARGE SCALE GENOMIC DNA]</scope>
    <source>
        <strain evidence="9">CCM 7469</strain>
    </source>
</reference>
<dbReference type="PANTHER" id="PTHR43133">
    <property type="entry name" value="RNA POLYMERASE ECF-TYPE SIGMA FACTO"/>
    <property type="match status" value="1"/>
</dbReference>
<dbReference type="InterPro" id="IPR013324">
    <property type="entry name" value="RNA_pol_sigma_r3/r4-like"/>
</dbReference>
<comment type="similarity">
    <text evidence="1">Belongs to the sigma-70 factor family. ECF subfamily.</text>
</comment>
<keyword evidence="3" id="KW-0731">Sigma factor</keyword>
<protein>
    <submittedName>
        <fullName evidence="8">RNA polymerase sigma-70 factor, ECF subfamily</fullName>
    </submittedName>
</protein>
<keyword evidence="4" id="KW-0804">Transcription</keyword>
<evidence type="ECO:0000256" key="2">
    <source>
        <dbReference type="ARBA" id="ARBA00023015"/>
    </source>
</evidence>
<dbReference type="GO" id="GO:0016987">
    <property type="term" value="F:sigma factor activity"/>
    <property type="evidence" value="ECO:0007669"/>
    <property type="project" value="UniProtKB-KW"/>
</dbReference>
<name>A0A1G8FNN6_9PSED</name>
<dbReference type="InterPro" id="IPR039425">
    <property type="entry name" value="RNA_pol_sigma-70-like"/>
</dbReference>
<dbReference type="NCBIfam" id="TIGR02937">
    <property type="entry name" value="sigma70-ECF"/>
    <property type="match status" value="1"/>
</dbReference>